<sequence length="94" mass="10425">MAPPAAPLRTRFQLPPRLAELPALRKEPPSMPPSNGSCMTLRTYRITRSGEQVELSRRTVDLPSPGVIEISSVWPDCRCSRCCAPPQLAGERLR</sequence>
<reference evidence="1 2" key="1">
    <citation type="journal article" date="2019" name="Int. J. Syst. Evol. Microbiol.">
        <title>The Global Catalogue of Microorganisms (GCM) 10K type strain sequencing project: providing services to taxonomists for standard genome sequencing and annotation.</title>
        <authorList>
            <consortium name="The Broad Institute Genomics Platform"/>
            <consortium name="The Broad Institute Genome Sequencing Center for Infectious Disease"/>
            <person name="Wu L."/>
            <person name="Ma J."/>
        </authorList>
    </citation>
    <scope>NUCLEOTIDE SEQUENCE [LARGE SCALE GENOMIC DNA]</scope>
    <source>
        <strain evidence="1 2">JCM 13004</strain>
    </source>
</reference>
<accession>A0ABN1VP40</accession>
<keyword evidence="2" id="KW-1185">Reference proteome</keyword>
<comment type="caution">
    <text evidence="1">The sequence shown here is derived from an EMBL/GenBank/DDBJ whole genome shotgun (WGS) entry which is preliminary data.</text>
</comment>
<evidence type="ECO:0000313" key="2">
    <source>
        <dbReference type="Proteomes" id="UP001500037"/>
    </source>
</evidence>
<name>A0ABN1VP40_9ACTN</name>
<organism evidence="1 2">
    <name type="scientific">Kitasatospora nipponensis</name>
    <dbReference type="NCBI Taxonomy" id="258049"/>
    <lineage>
        <taxon>Bacteria</taxon>
        <taxon>Bacillati</taxon>
        <taxon>Actinomycetota</taxon>
        <taxon>Actinomycetes</taxon>
        <taxon>Kitasatosporales</taxon>
        <taxon>Streptomycetaceae</taxon>
        <taxon>Kitasatospora</taxon>
    </lineage>
</organism>
<dbReference type="Proteomes" id="UP001500037">
    <property type="component" value="Unassembled WGS sequence"/>
</dbReference>
<proteinExistence type="predicted"/>
<protein>
    <submittedName>
        <fullName evidence="1">Uncharacterized protein</fullName>
    </submittedName>
</protein>
<gene>
    <name evidence="1" type="ORF">GCM10009665_02370</name>
</gene>
<evidence type="ECO:0000313" key="1">
    <source>
        <dbReference type="EMBL" id="GAA1216088.1"/>
    </source>
</evidence>
<dbReference type="EMBL" id="BAAALF010000002">
    <property type="protein sequence ID" value="GAA1216088.1"/>
    <property type="molecule type" value="Genomic_DNA"/>
</dbReference>